<dbReference type="AlphaFoldDB" id="A0AAN9ACU3"/>
<reference evidence="1 2" key="1">
    <citation type="submission" date="2023-11" db="EMBL/GenBank/DDBJ databases">
        <title>Halocaridina rubra genome assembly.</title>
        <authorList>
            <person name="Smith C."/>
        </authorList>
    </citation>
    <scope>NUCLEOTIDE SEQUENCE [LARGE SCALE GENOMIC DNA]</scope>
    <source>
        <strain evidence="1">EP-1</strain>
        <tissue evidence="1">Whole</tissue>
    </source>
</reference>
<sequence>MSRNILRDGDQLMLPWWDGGECVCDSEGKCVPKFPSLETSLPPRLMNVNGTCGRRASADGDNQRIISFSLYGDDPGYWSQLSDSLSKIKKLYPGWKVWLYTEPRGKSGYLCPLLKKHSHLRVCDVSNLPNPLFNITQVLPTMWRIVPLGDPTVDVLLVRDTDMMFSEREQTAVMDWLSSGKTFHVMRDHPNHVVQVLAGMWGARWDVQEEKNSTSATVTGPRRADLINIRNKMLKLAYLIDQKMLDQEIMKRVLWPEMVGFMVSHDSFYCQVFKSGWKPWPMQRKNGDFVGNAWYRKEFANNKMKVMCPAACRPPDHQDWQYC</sequence>
<proteinExistence type="predicted"/>
<accession>A0AAN9ACU3</accession>
<organism evidence="1 2">
    <name type="scientific">Halocaridina rubra</name>
    <name type="common">Hawaiian red shrimp</name>
    <dbReference type="NCBI Taxonomy" id="373956"/>
    <lineage>
        <taxon>Eukaryota</taxon>
        <taxon>Metazoa</taxon>
        <taxon>Ecdysozoa</taxon>
        <taxon>Arthropoda</taxon>
        <taxon>Crustacea</taxon>
        <taxon>Multicrustacea</taxon>
        <taxon>Malacostraca</taxon>
        <taxon>Eumalacostraca</taxon>
        <taxon>Eucarida</taxon>
        <taxon>Decapoda</taxon>
        <taxon>Pleocyemata</taxon>
        <taxon>Caridea</taxon>
        <taxon>Atyoidea</taxon>
        <taxon>Atyidae</taxon>
        <taxon>Halocaridina</taxon>
    </lineage>
</organism>
<evidence type="ECO:0000313" key="2">
    <source>
        <dbReference type="Proteomes" id="UP001381693"/>
    </source>
</evidence>
<name>A0AAN9ACU3_HALRR</name>
<dbReference type="EMBL" id="JAXCGZ010003783">
    <property type="protein sequence ID" value="KAK7083244.1"/>
    <property type="molecule type" value="Genomic_DNA"/>
</dbReference>
<gene>
    <name evidence="1" type="ORF">SK128_006725</name>
</gene>
<evidence type="ECO:0000313" key="1">
    <source>
        <dbReference type="EMBL" id="KAK7083244.1"/>
    </source>
</evidence>
<keyword evidence="2" id="KW-1185">Reference proteome</keyword>
<dbReference type="Proteomes" id="UP001381693">
    <property type="component" value="Unassembled WGS sequence"/>
</dbReference>
<comment type="caution">
    <text evidence="1">The sequence shown here is derived from an EMBL/GenBank/DDBJ whole genome shotgun (WGS) entry which is preliminary data.</text>
</comment>
<protein>
    <submittedName>
        <fullName evidence="1">Uncharacterized protein</fullName>
    </submittedName>
</protein>